<accession>A0A3B6KN94</accession>
<reference evidence="1" key="1">
    <citation type="submission" date="2018-08" db="EMBL/GenBank/DDBJ databases">
        <authorList>
            <person name="Rossello M."/>
        </authorList>
    </citation>
    <scope>NUCLEOTIDE SEQUENCE [LARGE SCALE GENOMIC DNA]</scope>
    <source>
        <strain evidence="1">cv. Chinese Spring</strain>
    </source>
</reference>
<reference evidence="1" key="2">
    <citation type="submission" date="2018-10" db="UniProtKB">
        <authorList>
            <consortium name="EnsemblPlants"/>
        </authorList>
    </citation>
    <scope>IDENTIFICATION</scope>
</reference>
<dbReference type="Gramene" id="TraesCS5A03G0960800.1">
    <property type="protein sequence ID" value="TraesCS5A03G0960800.1.CDS1"/>
    <property type="gene ID" value="TraesCS5A03G0960800"/>
</dbReference>
<sequence length="155" mass="16407">MSPGSGKLRWLWRAPARAFGRARDFYVRSITGCARYVPADAAFGAYPVLVPAPLPRSQSCGSGADYGGEEDLRELIRAASQRRDVEQRRQADHLHAVPRSQGVAGAASMAPIDEDAPCEFAAGAGATLYSRSQSYAGGAMGARKSHCHSKVSALG</sequence>
<dbReference type="STRING" id="4565.A0A3B6KN94"/>
<dbReference type="AlphaFoldDB" id="A0A3B6KN94"/>
<dbReference type="PANTHER" id="PTHR33526:SF1">
    <property type="entry name" value="EXPRESSED PROTEIN"/>
    <property type="match status" value="1"/>
</dbReference>
<dbReference type="EnsemblPlants" id="TraesCS5A02G404900.1">
    <property type="protein sequence ID" value="TraesCS5A02G404900.1.cds1"/>
    <property type="gene ID" value="TraesCS5A02G404900"/>
</dbReference>
<evidence type="ECO:0000313" key="1">
    <source>
        <dbReference type="EnsemblPlants" id="TraesCS5A02G404900.1.cds1"/>
    </source>
</evidence>
<organism evidence="1">
    <name type="scientific">Triticum aestivum</name>
    <name type="common">Wheat</name>
    <dbReference type="NCBI Taxonomy" id="4565"/>
    <lineage>
        <taxon>Eukaryota</taxon>
        <taxon>Viridiplantae</taxon>
        <taxon>Streptophyta</taxon>
        <taxon>Embryophyta</taxon>
        <taxon>Tracheophyta</taxon>
        <taxon>Spermatophyta</taxon>
        <taxon>Magnoliopsida</taxon>
        <taxon>Liliopsida</taxon>
        <taxon>Poales</taxon>
        <taxon>Poaceae</taxon>
        <taxon>BOP clade</taxon>
        <taxon>Pooideae</taxon>
        <taxon>Triticodae</taxon>
        <taxon>Triticeae</taxon>
        <taxon>Triticinae</taxon>
        <taxon>Triticum</taxon>
    </lineage>
</organism>
<dbReference type="GeneID" id="123107884"/>
<dbReference type="PANTHER" id="PTHR33526">
    <property type="entry name" value="OS07G0123800 PROTEIN"/>
    <property type="match status" value="1"/>
</dbReference>
<evidence type="ECO:0000313" key="2">
    <source>
        <dbReference type="Proteomes" id="UP000019116"/>
    </source>
</evidence>
<dbReference type="InterPro" id="IPR016972">
    <property type="entry name" value="UCP031279"/>
</dbReference>
<keyword evidence="2" id="KW-1185">Reference proteome</keyword>
<dbReference type="OrthoDB" id="694638at2759"/>
<protein>
    <submittedName>
        <fullName evidence="1">Uncharacterized protein</fullName>
    </submittedName>
</protein>
<dbReference type="Proteomes" id="UP000019116">
    <property type="component" value="Chromosome 5A"/>
</dbReference>
<dbReference type="PIRSF" id="PIRSF031279">
    <property type="entry name" value="UCP031279"/>
    <property type="match status" value="1"/>
</dbReference>
<dbReference type="RefSeq" id="XP_044385717.1">
    <property type="nucleotide sequence ID" value="XM_044529782.1"/>
</dbReference>
<dbReference type="OMA" id="RIAHCHR"/>
<name>A0A3B6KN94_WHEAT</name>
<gene>
    <name evidence="1" type="primary">LOC123107884</name>
</gene>
<dbReference type="Gramene" id="TraesCS5A02G404900.1">
    <property type="protein sequence ID" value="TraesCS5A02G404900.1.cds1"/>
    <property type="gene ID" value="TraesCS5A02G404900"/>
</dbReference>
<proteinExistence type="predicted"/>